<dbReference type="Pfam" id="PF00149">
    <property type="entry name" value="Metallophos"/>
    <property type="match status" value="1"/>
</dbReference>
<reference evidence="2 3" key="1">
    <citation type="journal article" date="2016" name="Sci. Rep.">
        <title>Metabolic traits of an uncultured archaeal lineage -MSBL1- from brine pools of the Red Sea.</title>
        <authorList>
            <person name="Mwirichia R."/>
            <person name="Alam I."/>
            <person name="Rashid M."/>
            <person name="Vinu M."/>
            <person name="Ba-Alawi W."/>
            <person name="Anthony Kamau A."/>
            <person name="Kamanda Ngugi D."/>
            <person name="Goker M."/>
            <person name="Klenk H.P."/>
            <person name="Bajic V."/>
            <person name="Stingl U."/>
        </authorList>
    </citation>
    <scope>NUCLEOTIDE SEQUENCE [LARGE SCALE GENOMIC DNA]</scope>
    <source>
        <strain evidence="2">SCGC-AAA259O05</strain>
    </source>
</reference>
<sequence length="261" mass="29505">MVSFAHIADVHLGHRQYGLDQRKEDVRASFEDAVNRAIDEGADFVLLAGDLFHSRDVDAETLDVAESQLSRLKDEEIEVIAVEEVENPRRIFFKLLRDHPKIADGLSSEDHDGQYFVANEGETPSTVPCEGTVKVFFDEDGYGFIETEKVEEDVFFLEKDANGETLSGGERIQFDLAESIRRPRALDLEVLERNRKKGIVDWFSEKEGYGFIEPRDRDSDNVFVHKNDVKGGPLSEGEPVEFSVRMESKGPKATAVERIPK</sequence>
<comment type="caution">
    <text evidence="2">The sequence shown here is derived from an EMBL/GenBank/DDBJ whole genome shotgun (WGS) entry which is preliminary data.</text>
</comment>
<dbReference type="Gene3D" id="2.40.50.140">
    <property type="entry name" value="Nucleic acid-binding proteins"/>
    <property type="match status" value="2"/>
</dbReference>
<name>A0A133V543_9EURY</name>
<dbReference type="GO" id="GO:0003676">
    <property type="term" value="F:nucleic acid binding"/>
    <property type="evidence" value="ECO:0007669"/>
    <property type="project" value="InterPro"/>
</dbReference>
<dbReference type="GO" id="GO:0016787">
    <property type="term" value="F:hydrolase activity"/>
    <property type="evidence" value="ECO:0007669"/>
    <property type="project" value="InterPro"/>
</dbReference>
<dbReference type="InterPro" id="IPR029052">
    <property type="entry name" value="Metallo-depent_PP-like"/>
</dbReference>
<dbReference type="InterPro" id="IPR050535">
    <property type="entry name" value="DNA_Repair-Maintenance_Comp"/>
</dbReference>
<dbReference type="EMBL" id="LHXV01000008">
    <property type="protein sequence ID" value="KXB01570.1"/>
    <property type="molecule type" value="Genomic_DNA"/>
</dbReference>
<keyword evidence="3" id="KW-1185">Reference proteome</keyword>
<dbReference type="InterPro" id="IPR004843">
    <property type="entry name" value="Calcineurin-like_PHP"/>
</dbReference>
<feature type="domain" description="CSD" evidence="1">
    <location>
        <begin position="128"/>
        <end position="190"/>
    </location>
</feature>
<evidence type="ECO:0000313" key="3">
    <source>
        <dbReference type="Proteomes" id="UP000070344"/>
    </source>
</evidence>
<feature type="domain" description="CSD" evidence="1">
    <location>
        <begin position="195"/>
        <end position="258"/>
    </location>
</feature>
<gene>
    <name evidence="2" type="ORF">AKJ41_01115</name>
</gene>
<dbReference type="SMART" id="SM00357">
    <property type="entry name" value="CSP"/>
    <property type="match status" value="2"/>
</dbReference>
<dbReference type="PANTHER" id="PTHR30337">
    <property type="entry name" value="COMPONENT OF ATP-DEPENDENT DSDNA EXONUCLEASE"/>
    <property type="match status" value="1"/>
</dbReference>
<dbReference type="CDD" id="cd04458">
    <property type="entry name" value="CSP_CDS"/>
    <property type="match status" value="1"/>
</dbReference>
<dbReference type="AlphaFoldDB" id="A0A133V543"/>
<dbReference type="PRINTS" id="PR00050">
    <property type="entry name" value="COLDSHOCK"/>
</dbReference>
<organism evidence="2 3">
    <name type="scientific">candidate division MSBL1 archaeon SCGC-AAA259O05</name>
    <dbReference type="NCBI Taxonomy" id="1698271"/>
    <lineage>
        <taxon>Archaea</taxon>
        <taxon>Methanobacteriati</taxon>
        <taxon>Methanobacteriota</taxon>
        <taxon>candidate division MSBL1</taxon>
    </lineage>
</organism>
<evidence type="ECO:0000313" key="2">
    <source>
        <dbReference type="EMBL" id="KXB01570.1"/>
    </source>
</evidence>
<proteinExistence type="predicted"/>
<dbReference type="SUPFAM" id="SSF50249">
    <property type="entry name" value="Nucleic acid-binding proteins"/>
    <property type="match status" value="2"/>
</dbReference>
<dbReference type="InterPro" id="IPR011129">
    <property type="entry name" value="CSD"/>
</dbReference>
<dbReference type="Proteomes" id="UP000070344">
    <property type="component" value="Unassembled WGS sequence"/>
</dbReference>
<dbReference type="InterPro" id="IPR002059">
    <property type="entry name" value="CSP_DNA-bd"/>
</dbReference>
<dbReference type="Gene3D" id="3.60.21.10">
    <property type="match status" value="1"/>
</dbReference>
<evidence type="ECO:0000259" key="1">
    <source>
        <dbReference type="PROSITE" id="PS51857"/>
    </source>
</evidence>
<dbReference type="InterPro" id="IPR012340">
    <property type="entry name" value="NA-bd_OB-fold"/>
</dbReference>
<accession>A0A133V543</accession>
<dbReference type="PANTHER" id="PTHR30337:SF0">
    <property type="entry name" value="NUCLEASE SBCCD SUBUNIT D"/>
    <property type="match status" value="1"/>
</dbReference>
<dbReference type="SUPFAM" id="SSF56300">
    <property type="entry name" value="Metallo-dependent phosphatases"/>
    <property type="match status" value="1"/>
</dbReference>
<dbReference type="Pfam" id="PF00313">
    <property type="entry name" value="CSD"/>
    <property type="match status" value="2"/>
</dbReference>
<dbReference type="PROSITE" id="PS51857">
    <property type="entry name" value="CSD_2"/>
    <property type="match status" value="2"/>
</dbReference>
<protein>
    <recommendedName>
        <fullName evidence="1">CSD domain-containing protein</fullName>
    </recommendedName>
</protein>